<evidence type="ECO:0000313" key="3">
    <source>
        <dbReference type="Proteomes" id="UP000214344"/>
    </source>
</evidence>
<reference evidence="1 3" key="1">
    <citation type="journal article" date="2006" name="J. Microbiol.">
        <title>Morphological, phylogenetic and biological characteristics of Ectropis obliqua single-nucleocapsid nucleopolyhedrovirus.</title>
        <authorList>
            <person name="Ma X.C."/>
            <person name="Xu H.J."/>
            <person name="Tang M.J."/>
            <person name="Xiao Q."/>
            <person name="Hong J."/>
            <person name="Zhang C.X."/>
        </authorList>
    </citation>
    <scope>NUCLEOTIDE SEQUENCE [LARGE SCALE GENOMIC DNA]</scope>
    <source>
        <strain evidence="1 3">A1</strain>
    </source>
</reference>
<dbReference type="OrthoDB" id="19223at10239"/>
<dbReference type="Proteomes" id="UP000214344">
    <property type="component" value="Segment"/>
</dbReference>
<gene>
    <name evidence="2" type="ORF">QF4000111</name>
</gene>
<protein>
    <recommendedName>
        <fullName evidence="4">Ac52</fullName>
    </recommendedName>
</protein>
<proteinExistence type="predicted"/>
<organism evidence="1 3">
    <name type="scientific">Ectropis obliqua nucleopolyhedrovirus</name>
    <dbReference type="NCBI Taxonomy" id="59376"/>
    <lineage>
        <taxon>Viruses</taxon>
        <taxon>Viruses incertae sedis</taxon>
        <taxon>Naldaviricetes</taxon>
        <taxon>Lefavirales</taxon>
        <taxon>Baculoviridae</taxon>
        <taxon>Alphabaculovirus</taxon>
        <taxon>Alphabaculovirus ecobliquae</taxon>
    </lineage>
</organism>
<keyword evidence="3" id="KW-1185">Reference proteome</keyword>
<dbReference type="Pfam" id="PF11077">
    <property type="entry name" value="DUF2616"/>
    <property type="match status" value="1"/>
</dbReference>
<reference evidence="2" key="4">
    <citation type="submission" date="2021-06" db="EMBL/GenBank/DDBJ databases">
        <authorList>
            <person name="Xiao Q."/>
            <person name="Zhang X.X."/>
            <person name="Tang M.J."/>
        </authorList>
    </citation>
    <scope>NUCLEOTIDE SEQUENCE</scope>
    <source>
        <strain evidence="2">QF4</strain>
    </source>
</reference>
<reference evidence="1 3" key="3">
    <citation type="journal article" date="2007" name="Virology">
        <title>Genome sequence and organization of a nucleopolyhedrovirus that infects the tea looper caterpillar, Ectropis obliqua.</title>
        <authorList>
            <person name="Ma X.C."/>
            <person name="Shang J.Y."/>
            <person name="Yang Z.N."/>
            <person name="Bao Y.Y."/>
            <person name="Xiao Q."/>
            <person name="Zhang C.X."/>
        </authorList>
    </citation>
    <scope>NUCLEOTIDE SEQUENCE [LARGE SCALE GENOMIC DNA]</scope>
    <source>
        <strain evidence="1 3">A1</strain>
    </source>
</reference>
<dbReference type="KEGG" id="vg:5176516"/>
<dbReference type="EMBL" id="MZ394738">
    <property type="protein sequence ID" value="QWV59697.1"/>
    <property type="molecule type" value="Genomic_DNA"/>
</dbReference>
<name>A0EYT7_9ABAC</name>
<dbReference type="InterPro" id="IPR020201">
    <property type="entry name" value="AcMNPV_Orf52"/>
</dbReference>
<accession>A0EYT7</accession>
<dbReference type="EMBL" id="DQ837165">
    <property type="protein sequence ID" value="ABI35718.1"/>
    <property type="molecule type" value="Genomic_DNA"/>
</dbReference>
<sequence>MELIKPFLQYSKAYRDARCNTGKLDVYNKWLSTAWPIIKKLQYNFAEYVDYDTGEYNIEDKQYQKYCTNVCDESDKKKKMHEIVCDYCYAISCTRQTDIIICVKCLYPVNVAFSCQEMAEYCLLSVCFYEQNKNNDVSSCSLNIVATKHTATGETTTKLSTNSMSSIYNVWYHRLLLTWQTYNVSTFAVLSSSTVNCSNKKLTLNSLIKCPQCETKYNINLNNYSHQISFCFDINLFCNVCLFPKFVIEC</sequence>
<evidence type="ECO:0000313" key="2">
    <source>
        <dbReference type="EMBL" id="QWV59697.1"/>
    </source>
</evidence>
<reference evidence="1" key="2">
    <citation type="submission" date="2006-07" db="EMBL/GenBank/DDBJ databases">
        <authorList>
            <person name="Zhang C.-X."/>
            <person name="Yang Z.-N."/>
            <person name="Ma X.-C."/>
            <person name="Xiao Q."/>
        </authorList>
    </citation>
    <scope>NUCLEOTIDE SEQUENCE</scope>
    <source>
        <strain evidence="1">A1</strain>
    </source>
</reference>
<evidence type="ECO:0008006" key="4">
    <source>
        <dbReference type="Google" id="ProtNLM"/>
    </source>
</evidence>
<dbReference type="RefSeq" id="YP_874227.1">
    <property type="nucleotide sequence ID" value="NC_008586.1"/>
</dbReference>
<evidence type="ECO:0000313" key="1">
    <source>
        <dbReference type="EMBL" id="ABI35718.1"/>
    </source>
</evidence>